<sequence length="168" mass="19159">MSLYIFLLKRGVSSLGGNEILKSLKGPPCYYLLSTVLLSLTQIPKKTLSHHQISDLPPEKCLHLLSALSLFLSIKNAKTLNQITMATSPFLIFSKTPNFFSCKSIANPTQRPVPYSEPTLLLEDSTPRHRQTRLLPPPLPSRRARRRSFRVDLRHLHVSTYTDHLHRH</sequence>
<dbReference type="EMBL" id="OX465078">
    <property type="protein sequence ID" value="CAI9271045.1"/>
    <property type="molecule type" value="Genomic_DNA"/>
</dbReference>
<name>A0AA35VQR6_LACSI</name>
<evidence type="ECO:0000313" key="2">
    <source>
        <dbReference type="Proteomes" id="UP001177003"/>
    </source>
</evidence>
<evidence type="ECO:0000313" key="1">
    <source>
        <dbReference type="EMBL" id="CAI9271045.1"/>
    </source>
</evidence>
<accession>A0AA35VQR6</accession>
<proteinExistence type="predicted"/>
<gene>
    <name evidence="1" type="ORF">LSALG_LOCUS11328</name>
</gene>
<organism evidence="1 2">
    <name type="scientific">Lactuca saligna</name>
    <name type="common">Willowleaf lettuce</name>
    <dbReference type="NCBI Taxonomy" id="75948"/>
    <lineage>
        <taxon>Eukaryota</taxon>
        <taxon>Viridiplantae</taxon>
        <taxon>Streptophyta</taxon>
        <taxon>Embryophyta</taxon>
        <taxon>Tracheophyta</taxon>
        <taxon>Spermatophyta</taxon>
        <taxon>Magnoliopsida</taxon>
        <taxon>eudicotyledons</taxon>
        <taxon>Gunneridae</taxon>
        <taxon>Pentapetalae</taxon>
        <taxon>asterids</taxon>
        <taxon>campanulids</taxon>
        <taxon>Asterales</taxon>
        <taxon>Asteraceae</taxon>
        <taxon>Cichorioideae</taxon>
        <taxon>Cichorieae</taxon>
        <taxon>Lactucinae</taxon>
        <taxon>Lactuca</taxon>
    </lineage>
</organism>
<dbReference type="Proteomes" id="UP001177003">
    <property type="component" value="Chromosome 2"/>
</dbReference>
<reference evidence="1" key="1">
    <citation type="submission" date="2023-04" db="EMBL/GenBank/DDBJ databases">
        <authorList>
            <person name="Vijverberg K."/>
            <person name="Xiong W."/>
            <person name="Schranz E."/>
        </authorList>
    </citation>
    <scope>NUCLEOTIDE SEQUENCE</scope>
</reference>
<dbReference type="AlphaFoldDB" id="A0AA35VQR6"/>
<protein>
    <submittedName>
        <fullName evidence="1">Uncharacterized protein</fullName>
    </submittedName>
</protein>
<keyword evidence="2" id="KW-1185">Reference proteome</keyword>